<dbReference type="PANTHER" id="PTHR21505">
    <property type="entry name" value="MADF DOMAIN-CONTAINING PROTEIN-RELATED"/>
    <property type="match status" value="1"/>
</dbReference>
<reference evidence="3" key="1">
    <citation type="journal article" date="2015" name="Insect Biochem. Mol. Biol.">
        <title>An insight into the sialome of the horse fly, Tabanus bromius.</title>
        <authorList>
            <person name="Ribeiro J.M."/>
            <person name="Kazimirova M."/>
            <person name="Takac P."/>
            <person name="Andersen J.F."/>
            <person name="Francischetti I.M."/>
        </authorList>
    </citation>
    <scope>NUCLEOTIDE SEQUENCE</scope>
</reference>
<name>A0A0K8TMI3_TABBR</name>
<dbReference type="SMART" id="SM00595">
    <property type="entry name" value="MADF"/>
    <property type="match status" value="1"/>
</dbReference>
<dbReference type="InterPro" id="IPR006578">
    <property type="entry name" value="MADF-dom"/>
</dbReference>
<sequence>WLNFFDQYRSLSVLWDTEHEHYKNKDAREHAWTVLLESYNEIDPEATVEKMKLKVNSMRGCYRRELRKIEKSERRNAIRVHVPHLWYFDQLHFLRGQPNISNDAIDSPKEDDNNFYLQKVKKIRPTPVSTPTPQKRQSLREPRNVVEKVAHNPPVTAFKEKLKPRDDAAIYSEGWACTFRKLSDEQK</sequence>
<dbReference type="EMBL" id="GDAI01002498">
    <property type="protein sequence ID" value="JAI15105.1"/>
    <property type="molecule type" value="mRNA"/>
</dbReference>
<dbReference type="PANTHER" id="PTHR21505:SF8">
    <property type="entry name" value="DPT-YFP REPRESSOR BY OVEREXPRESSION, ISOFORM D-RELATED"/>
    <property type="match status" value="1"/>
</dbReference>
<feature type="region of interest" description="Disordered" evidence="1">
    <location>
        <begin position="124"/>
        <end position="145"/>
    </location>
</feature>
<evidence type="ECO:0000313" key="3">
    <source>
        <dbReference type="EMBL" id="JAI15105.1"/>
    </source>
</evidence>
<dbReference type="AlphaFoldDB" id="A0A0K8TMI3"/>
<feature type="compositionally biased region" description="Polar residues" evidence="1">
    <location>
        <begin position="127"/>
        <end position="136"/>
    </location>
</feature>
<organism evidence="3">
    <name type="scientific">Tabanus bromius</name>
    <name type="common">Band-eyed brown horse fly</name>
    <dbReference type="NCBI Taxonomy" id="304241"/>
    <lineage>
        <taxon>Eukaryota</taxon>
        <taxon>Metazoa</taxon>
        <taxon>Ecdysozoa</taxon>
        <taxon>Arthropoda</taxon>
        <taxon>Hexapoda</taxon>
        <taxon>Insecta</taxon>
        <taxon>Pterygota</taxon>
        <taxon>Neoptera</taxon>
        <taxon>Endopterygota</taxon>
        <taxon>Diptera</taxon>
        <taxon>Brachycera</taxon>
        <taxon>Tabanomorpha</taxon>
        <taxon>Tabanoidea</taxon>
        <taxon>Tabanidae</taxon>
        <taxon>Tabanus</taxon>
    </lineage>
</organism>
<evidence type="ECO:0000256" key="1">
    <source>
        <dbReference type="SAM" id="MobiDB-lite"/>
    </source>
</evidence>
<protein>
    <submittedName>
        <fullName evidence="3">Putative alcohol dehydrogenase transcription factor myb/sant-like protein</fullName>
    </submittedName>
</protein>
<accession>A0A0K8TMI3</accession>
<dbReference type="Pfam" id="PF10545">
    <property type="entry name" value="MADF_DNA_bdg"/>
    <property type="match status" value="1"/>
</dbReference>
<feature type="domain" description="MADF" evidence="2">
    <location>
        <begin position="3"/>
        <end position="99"/>
    </location>
</feature>
<dbReference type="PROSITE" id="PS51029">
    <property type="entry name" value="MADF"/>
    <property type="match status" value="1"/>
</dbReference>
<evidence type="ECO:0000259" key="2">
    <source>
        <dbReference type="PROSITE" id="PS51029"/>
    </source>
</evidence>
<feature type="non-terminal residue" evidence="3">
    <location>
        <position position="187"/>
    </location>
</feature>
<proteinExistence type="evidence at transcript level"/>
<feature type="non-terminal residue" evidence="3">
    <location>
        <position position="1"/>
    </location>
</feature>